<keyword evidence="2" id="KW-0479">Metal-binding</keyword>
<keyword evidence="4" id="KW-0378">Hydrolase</keyword>
<dbReference type="Proteomes" id="UP000481852">
    <property type="component" value="Unassembled WGS sequence"/>
</dbReference>
<dbReference type="SUPFAM" id="SSF109604">
    <property type="entry name" value="HD-domain/PDEase-like"/>
    <property type="match status" value="1"/>
</dbReference>
<reference evidence="8 9" key="1">
    <citation type="submission" date="2019-08" db="EMBL/GenBank/DDBJ databases">
        <title>In-depth cultivation of the pig gut microbiome towards novel bacterial diversity and tailored functional studies.</title>
        <authorList>
            <person name="Wylensek D."/>
            <person name="Hitch T.C.A."/>
            <person name="Clavel T."/>
        </authorList>
    </citation>
    <scope>NUCLEOTIDE SEQUENCE [LARGE SCALE GENOMIC DNA]</scope>
    <source>
        <strain evidence="8 9">Oil+RF-744-WCA-WT-11</strain>
    </source>
</reference>
<dbReference type="InterPro" id="IPR003607">
    <property type="entry name" value="HD/PDEase_dom"/>
</dbReference>
<gene>
    <name evidence="8" type="ORF">FYJ35_07050</name>
</gene>
<evidence type="ECO:0000256" key="3">
    <source>
        <dbReference type="ARBA" id="ARBA00022741"/>
    </source>
</evidence>
<dbReference type="AlphaFoldDB" id="A0A6L5X8N1"/>
<dbReference type="GO" id="GO:0046872">
    <property type="term" value="F:metal ion binding"/>
    <property type="evidence" value="ECO:0007669"/>
    <property type="project" value="UniProtKB-KW"/>
</dbReference>
<dbReference type="InterPro" id="IPR005249">
    <property type="entry name" value="YqeK"/>
</dbReference>
<dbReference type="EC" id="3.6.1.41" evidence="1"/>
<dbReference type="GO" id="GO:0000166">
    <property type="term" value="F:nucleotide binding"/>
    <property type="evidence" value="ECO:0007669"/>
    <property type="project" value="UniProtKB-KW"/>
</dbReference>
<keyword evidence="3" id="KW-0547">Nucleotide-binding</keyword>
<proteinExistence type="predicted"/>
<dbReference type="GO" id="GO:0008803">
    <property type="term" value="F:bis(5'-nucleosyl)-tetraphosphatase (symmetrical) activity"/>
    <property type="evidence" value="ECO:0007669"/>
    <property type="project" value="UniProtKB-EC"/>
</dbReference>
<evidence type="ECO:0000313" key="8">
    <source>
        <dbReference type="EMBL" id="MSS14802.1"/>
    </source>
</evidence>
<protein>
    <recommendedName>
        <fullName evidence="1">bis(5'-nucleosyl)-tetraphosphatase (symmetrical)</fullName>
        <ecNumber evidence="1">3.6.1.41</ecNumber>
    </recommendedName>
</protein>
<keyword evidence="9" id="KW-1185">Reference proteome</keyword>
<evidence type="ECO:0000313" key="9">
    <source>
        <dbReference type="Proteomes" id="UP000481852"/>
    </source>
</evidence>
<comment type="catalytic activity">
    <reaction evidence="6">
        <text>P(1),P(4)-bis(5'-adenosyl) tetraphosphate + H2O = 2 ADP + 2 H(+)</text>
        <dbReference type="Rhea" id="RHEA:24252"/>
        <dbReference type="ChEBI" id="CHEBI:15377"/>
        <dbReference type="ChEBI" id="CHEBI:15378"/>
        <dbReference type="ChEBI" id="CHEBI:58141"/>
        <dbReference type="ChEBI" id="CHEBI:456216"/>
        <dbReference type="EC" id="3.6.1.41"/>
    </reaction>
</comment>
<dbReference type="RefSeq" id="WP_154525007.1">
    <property type="nucleotide sequence ID" value="NZ_JAQYJL010000003.1"/>
</dbReference>
<evidence type="ECO:0000256" key="4">
    <source>
        <dbReference type="ARBA" id="ARBA00022801"/>
    </source>
</evidence>
<dbReference type="Pfam" id="PF01966">
    <property type="entry name" value="HD"/>
    <property type="match status" value="1"/>
</dbReference>
<dbReference type="NCBIfam" id="TIGR00277">
    <property type="entry name" value="HDIG"/>
    <property type="match status" value="1"/>
</dbReference>
<evidence type="ECO:0000256" key="5">
    <source>
        <dbReference type="ARBA" id="ARBA00023004"/>
    </source>
</evidence>
<dbReference type="CDD" id="cd00077">
    <property type="entry name" value="HDc"/>
    <property type="match status" value="1"/>
</dbReference>
<evidence type="ECO:0000256" key="1">
    <source>
        <dbReference type="ARBA" id="ARBA00012506"/>
    </source>
</evidence>
<dbReference type="SMART" id="SM00471">
    <property type="entry name" value="HDc"/>
    <property type="match status" value="1"/>
</dbReference>
<dbReference type="InterPro" id="IPR006675">
    <property type="entry name" value="HDIG_dom"/>
</dbReference>
<dbReference type="PANTHER" id="PTHR35795:SF1">
    <property type="entry name" value="BIS(5'-NUCLEOSYL)-TETRAPHOSPHATASE, SYMMETRICAL"/>
    <property type="match status" value="1"/>
</dbReference>
<dbReference type="EMBL" id="VULZ01000006">
    <property type="protein sequence ID" value="MSS14802.1"/>
    <property type="molecule type" value="Genomic_DNA"/>
</dbReference>
<keyword evidence="5" id="KW-0408">Iron</keyword>
<dbReference type="InterPro" id="IPR006674">
    <property type="entry name" value="HD_domain"/>
</dbReference>
<sequence>MQYDFIKTEHRLRKELDEDRYQHTLGVMFTASSLAMCHGADIQKAECAGLLHDCAKCIPNERKLKLCQEYGIEVSKTELKAQYLLHSKLGAYLAKEQYGVTDEDVLSAIRWHTTGRPNMSVLEKIIFIADYIEPARYKAANLPEIRALAFRDLNQTVLRILEDTLHYLDKGHGEIDEMSRSAFRYYYNLFNEPDDKGDSLTV</sequence>
<organism evidence="8 9">
    <name type="scientific">Porcincola intestinalis</name>
    <dbReference type="NCBI Taxonomy" id="2606632"/>
    <lineage>
        <taxon>Bacteria</taxon>
        <taxon>Bacillati</taxon>
        <taxon>Bacillota</taxon>
        <taxon>Clostridia</taxon>
        <taxon>Lachnospirales</taxon>
        <taxon>Lachnospiraceae</taxon>
        <taxon>Porcincola</taxon>
    </lineage>
</organism>
<dbReference type="InterPro" id="IPR051094">
    <property type="entry name" value="Diverse_Catalytic_Enzymes"/>
</dbReference>
<name>A0A6L5X8N1_9FIRM</name>
<dbReference type="NCBIfam" id="TIGR00488">
    <property type="entry name" value="bis(5'-nucleosyl)-tetraphosphatase (symmetrical) YqeK"/>
    <property type="match status" value="1"/>
</dbReference>
<dbReference type="PROSITE" id="PS51831">
    <property type="entry name" value="HD"/>
    <property type="match status" value="1"/>
</dbReference>
<dbReference type="Gene3D" id="1.10.3210.10">
    <property type="entry name" value="Hypothetical protein af1432"/>
    <property type="match status" value="1"/>
</dbReference>
<comment type="caution">
    <text evidence="8">The sequence shown here is derived from an EMBL/GenBank/DDBJ whole genome shotgun (WGS) entry which is preliminary data.</text>
</comment>
<accession>A0A6L5X8N1</accession>
<evidence type="ECO:0000256" key="6">
    <source>
        <dbReference type="ARBA" id="ARBA00049417"/>
    </source>
</evidence>
<evidence type="ECO:0000259" key="7">
    <source>
        <dbReference type="PROSITE" id="PS51831"/>
    </source>
</evidence>
<dbReference type="PANTHER" id="PTHR35795">
    <property type="entry name" value="SLR1885 PROTEIN"/>
    <property type="match status" value="1"/>
</dbReference>
<evidence type="ECO:0000256" key="2">
    <source>
        <dbReference type="ARBA" id="ARBA00022723"/>
    </source>
</evidence>
<feature type="domain" description="HD" evidence="7">
    <location>
        <begin position="20"/>
        <end position="135"/>
    </location>
</feature>